<evidence type="ECO:0000313" key="3">
    <source>
        <dbReference type="Proteomes" id="UP000324222"/>
    </source>
</evidence>
<evidence type="ECO:0000313" key="2">
    <source>
        <dbReference type="EMBL" id="MPD04388.1"/>
    </source>
</evidence>
<gene>
    <name evidence="2" type="ORF">E2C01_100073</name>
</gene>
<evidence type="ECO:0000256" key="1">
    <source>
        <dbReference type="SAM" id="MobiDB-lite"/>
    </source>
</evidence>
<name>A0A5B7KGG9_PORTR</name>
<comment type="caution">
    <text evidence="2">The sequence shown here is derived from an EMBL/GenBank/DDBJ whole genome shotgun (WGS) entry which is preliminary data.</text>
</comment>
<reference evidence="2 3" key="1">
    <citation type="submission" date="2019-05" db="EMBL/GenBank/DDBJ databases">
        <title>Another draft genome of Portunus trituberculatus and its Hox gene families provides insights of decapod evolution.</title>
        <authorList>
            <person name="Jeong J.-H."/>
            <person name="Song I."/>
            <person name="Kim S."/>
            <person name="Choi T."/>
            <person name="Kim D."/>
            <person name="Ryu S."/>
            <person name="Kim W."/>
        </authorList>
    </citation>
    <scope>NUCLEOTIDE SEQUENCE [LARGE SCALE GENOMIC DNA]</scope>
    <source>
        <tissue evidence="2">Muscle</tissue>
    </source>
</reference>
<sequence length="119" mass="13578">MKIRRKKKNRNRSRAARGRVRRTRRRRRRAAASCRQDLFITAGRRAAVLRQPNICFASALSRPHLLMQLLYNNFATFPPPPPPPPPPVISIPRFLLYCPSHQSASSPFVSRPPIIASEA</sequence>
<dbReference type="AlphaFoldDB" id="A0A5B7KGG9"/>
<organism evidence="2 3">
    <name type="scientific">Portunus trituberculatus</name>
    <name type="common">Swimming crab</name>
    <name type="synonym">Neptunus trituberculatus</name>
    <dbReference type="NCBI Taxonomy" id="210409"/>
    <lineage>
        <taxon>Eukaryota</taxon>
        <taxon>Metazoa</taxon>
        <taxon>Ecdysozoa</taxon>
        <taxon>Arthropoda</taxon>
        <taxon>Crustacea</taxon>
        <taxon>Multicrustacea</taxon>
        <taxon>Malacostraca</taxon>
        <taxon>Eumalacostraca</taxon>
        <taxon>Eucarida</taxon>
        <taxon>Decapoda</taxon>
        <taxon>Pleocyemata</taxon>
        <taxon>Brachyura</taxon>
        <taxon>Eubrachyura</taxon>
        <taxon>Portunoidea</taxon>
        <taxon>Portunidae</taxon>
        <taxon>Portuninae</taxon>
        <taxon>Portunus</taxon>
    </lineage>
</organism>
<dbReference type="EMBL" id="VSRR010140846">
    <property type="protein sequence ID" value="MPD04388.1"/>
    <property type="molecule type" value="Genomic_DNA"/>
</dbReference>
<protein>
    <submittedName>
        <fullName evidence="2">Uncharacterized protein</fullName>
    </submittedName>
</protein>
<keyword evidence="3" id="KW-1185">Reference proteome</keyword>
<feature type="region of interest" description="Disordered" evidence="1">
    <location>
        <begin position="1"/>
        <end position="31"/>
    </location>
</feature>
<proteinExistence type="predicted"/>
<accession>A0A5B7KGG9</accession>
<dbReference type="Proteomes" id="UP000324222">
    <property type="component" value="Unassembled WGS sequence"/>
</dbReference>
<feature type="compositionally biased region" description="Basic residues" evidence="1">
    <location>
        <begin position="1"/>
        <end position="30"/>
    </location>
</feature>